<reference evidence="1 2" key="1">
    <citation type="submission" date="2016-02" db="EMBL/GenBank/DDBJ databases">
        <title>Genome analysis of coral dinoflagellate symbionts highlights evolutionary adaptations to a symbiotic lifestyle.</title>
        <authorList>
            <person name="Aranda M."/>
            <person name="Li Y."/>
            <person name="Liew Y.J."/>
            <person name="Baumgarten S."/>
            <person name="Simakov O."/>
            <person name="Wilson M."/>
            <person name="Piel J."/>
            <person name="Ashoor H."/>
            <person name="Bougouffa S."/>
            <person name="Bajic V.B."/>
            <person name="Ryu T."/>
            <person name="Ravasi T."/>
            <person name="Bayer T."/>
            <person name="Micklem G."/>
            <person name="Kim H."/>
            <person name="Bhak J."/>
            <person name="Lajeunesse T.C."/>
            <person name="Voolstra C.R."/>
        </authorList>
    </citation>
    <scope>NUCLEOTIDE SEQUENCE [LARGE SCALE GENOMIC DNA]</scope>
    <source>
        <strain evidence="1 2">CCMP2467</strain>
    </source>
</reference>
<proteinExistence type="predicted"/>
<protein>
    <submittedName>
        <fullName evidence="1">Uncharacterized protein</fullName>
    </submittedName>
</protein>
<dbReference type="AlphaFoldDB" id="A0A1Q9CUF7"/>
<dbReference type="Proteomes" id="UP000186817">
    <property type="component" value="Unassembled WGS sequence"/>
</dbReference>
<dbReference type="EMBL" id="LSRX01000910">
    <property type="protein sequence ID" value="OLP86550.1"/>
    <property type="molecule type" value="Genomic_DNA"/>
</dbReference>
<gene>
    <name evidence="1" type="ORF">AK812_SmicGene32312</name>
</gene>
<accession>A0A1Q9CUF7</accession>
<name>A0A1Q9CUF7_SYMMI</name>
<comment type="caution">
    <text evidence="1">The sequence shown here is derived from an EMBL/GenBank/DDBJ whole genome shotgun (WGS) entry which is preliminary data.</text>
</comment>
<organism evidence="1 2">
    <name type="scientific">Symbiodinium microadriaticum</name>
    <name type="common">Dinoflagellate</name>
    <name type="synonym">Zooxanthella microadriatica</name>
    <dbReference type="NCBI Taxonomy" id="2951"/>
    <lineage>
        <taxon>Eukaryota</taxon>
        <taxon>Sar</taxon>
        <taxon>Alveolata</taxon>
        <taxon>Dinophyceae</taxon>
        <taxon>Suessiales</taxon>
        <taxon>Symbiodiniaceae</taxon>
        <taxon>Symbiodinium</taxon>
    </lineage>
</organism>
<keyword evidence="2" id="KW-1185">Reference proteome</keyword>
<evidence type="ECO:0000313" key="2">
    <source>
        <dbReference type="Proteomes" id="UP000186817"/>
    </source>
</evidence>
<evidence type="ECO:0000313" key="1">
    <source>
        <dbReference type="EMBL" id="OLP86550.1"/>
    </source>
</evidence>
<sequence length="106" mass="11573">MEAGLVQLASDYQELLEQLDQLILLPLAVLEKLQGVVEKDLVGEKVPEGHVEKVLISHVISEWISMEIAVDDDIVDGVAPLSLSGGEVDTVIAKGENRLKACWELK</sequence>